<keyword evidence="3" id="KW-1185">Reference proteome</keyword>
<gene>
    <name evidence="2" type="ORF">SLEP1_g22560</name>
</gene>
<reference evidence="2 3" key="1">
    <citation type="journal article" date="2021" name="Commun. Biol.">
        <title>The genome of Shorea leprosula (Dipterocarpaceae) highlights the ecological relevance of drought in aseasonal tropical rainforests.</title>
        <authorList>
            <person name="Ng K.K.S."/>
            <person name="Kobayashi M.J."/>
            <person name="Fawcett J.A."/>
            <person name="Hatakeyama M."/>
            <person name="Paape T."/>
            <person name="Ng C.H."/>
            <person name="Ang C.C."/>
            <person name="Tnah L.H."/>
            <person name="Lee C.T."/>
            <person name="Nishiyama T."/>
            <person name="Sese J."/>
            <person name="O'Brien M.J."/>
            <person name="Copetti D."/>
            <person name="Mohd Noor M.I."/>
            <person name="Ong R.C."/>
            <person name="Putra M."/>
            <person name="Sireger I.Z."/>
            <person name="Indrioko S."/>
            <person name="Kosugi Y."/>
            <person name="Izuno A."/>
            <person name="Isagi Y."/>
            <person name="Lee S.L."/>
            <person name="Shimizu K.K."/>
        </authorList>
    </citation>
    <scope>NUCLEOTIDE SEQUENCE [LARGE SCALE GENOMIC DNA]</scope>
    <source>
        <strain evidence="2">214</strain>
    </source>
</reference>
<feature type="region of interest" description="Disordered" evidence="1">
    <location>
        <begin position="86"/>
        <end position="108"/>
    </location>
</feature>
<sequence>MTVSETKQAEAEKRSFWADFTKKNQQQPAAEGEEAGQIRRLFCKREKFKVLDLFLGKRETKNHQVLLPICRWGRWKMAGFTSAAAGRKNRADAEMAGRRKERKEKGKRDEKLGGLAVVCVHEERGEPRELAIFVKAGSPIACP</sequence>
<protein>
    <submittedName>
        <fullName evidence="2">Uncharacterized protein</fullName>
    </submittedName>
</protein>
<accession>A0AAV5JKH3</accession>
<feature type="compositionally biased region" description="Basic and acidic residues" evidence="1">
    <location>
        <begin position="89"/>
        <end position="108"/>
    </location>
</feature>
<evidence type="ECO:0000313" key="2">
    <source>
        <dbReference type="EMBL" id="GKV11295.1"/>
    </source>
</evidence>
<dbReference type="AlphaFoldDB" id="A0AAV5JKH3"/>
<feature type="compositionally biased region" description="Basic and acidic residues" evidence="1">
    <location>
        <begin position="7"/>
        <end position="22"/>
    </location>
</feature>
<proteinExistence type="predicted"/>
<evidence type="ECO:0000256" key="1">
    <source>
        <dbReference type="SAM" id="MobiDB-lite"/>
    </source>
</evidence>
<dbReference type="EMBL" id="BPVZ01000034">
    <property type="protein sequence ID" value="GKV11295.1"/>
    <property type="molecule type" value="Genomic_DNA"/>
</dbReference>
<feature type="region of interest" description="Disordered" evidence="1">
    <location>
        <begin position="1"/>
        <end position="35"/>
    </location>
</feature>
<dbReference type="Proteomes" id="UP001054252">
    <property type="component" value="Unassembled WGS sequence"/>
</dbReference>
<organism evidence="2 3">
    <name type="scientific">Rubroshorea leprosula</name>
    <dbReference type="NCBI Taxonomy" id="152421"/>
    <lineage>
        <taxon>Eukaryota</taxon>
        <taxon>Viridiplantae</taxon>
        <taxon>Streptophyta</taxon>
        <taxon>Embryophyta</taxon>
        <taxon>Tracheophyta</taxon>
        <taxon>Spermatophyta</taxon>
        <taxon>Magnoliopsida</taxon>
        <taxon>eudicotyledons</taxon>
        <taxon>Gunneridae</taxon>
        <taxon>Pentapetalae</taxon>
        <taxon>rosids</taxon>
        <taxon>malvids</taxon>
        <taxon>Malvales</taxon>
        <taxon>Dipterocarpaceae</taxon>
        <taxon>Rubroshorea</taxon>
    </lineage>
</organism>
<evidence type="ECO:0000313" key="3">
    <source>
        <dbReference type="Proteomes" id="UP001054252"/>
    </source>
</evidence>
<comment type="caution">
    <text evidence="2">The sequence shown here is derived from an EMBL/GenBank/DDBJ whole genome shotgun (WGS) entry which is preliminary data.</text>
</comment>
<name>A0AAV5JKH3_9ROSI</name>